<feature type="region of interest" description="Disordered" evidence="1">
    <location>
        <begin position="32"/>
        <end position="83"/>
    </location>
</feature>
<dbReference type="AlphaFoldDB" id="A0A4R7VZB4"/>
<comment type="caution">
    <text evidence="3">The sequence shown here is derived from an EMBL/GenBank/DDBJ whole genome shotgun (WGS) entry which is preliminary data.</text>
</comment>
<dbReference type="EMBL" id="SOCP01000003">
    <property type="protein sequence ID" value="TDV55412.1"/>
    <property type="molecule type" value="Genomic_DNA"/>
</dbReference>
<gene>
    <name evidence="3" type="ORF">CLV71_103653</name>
</gene>
<evidence type="ECO:0000313" key="3">
    <source>
        <dbReference type="EMBL" id="TDV55412.1"/>
    </source>
</evidence>
<dbReference type="OrthoDB" id="4538973at2"/>
<dbReference type="RefSeq" id="WP_133902470.1">
    <property type="nucleotide sequence ID" value="NZ_SOCP01000003.1"/>
</dbReference>
<reference evidence="3 4" key="1">
    <citation type="submission" date="2019-03" db="EMBL/GenBank/DDBJ databases">
        <title>Genomic Encyclopedia of Archaeal and Bacterial Type Strains, Phase II (KMG-II): from individual species to whole genera.</title>
        <authorList>
            <person name="Goeker M."/>
        </authorList>
    </citation>
    <scope>NUCLEOTIDE SEQUENCE [LARGE SCALE GENOMIC DNA]</scope>
    <source>
        <strain evidence="3 4">DSM 45499</strain>
    </source>
</reference>
<proteinExistence type="predicted"/>
<keyword evidence="2" id="KW-0732">Signal</keyword>
<name>A0A4R7VZB4_9PSEU</name>
<feature type="signal peptide" evidence="2">
    <location>
        <begin position="1"/>
        <end position="25"/>
    </location>
</feature>
<evidence type="ECO:0000256" key="1">
    <source>
        <dbReference type="SAM" id="MobiDB-lite"/>
    </source>
</evidence>
<sequence length="242" mass="23782">MAQRGPLVTAVVVVGGLVGLMTANAAGGLVAAGPSPTPSPAGATQTETPPPPPANNGVPAPTTTAPPPVETSDVPTTKAPPPGPAFPAEAVYAGKTVDSPLYIAVAVKGTDASAYLCDGAAVESWLKGSAENGTMELSSKDGANTLTGRLDADNALKGALMIGGVPHEFSIVVAPPPAGLYRGENGETTTGWIILPSGKQVGITRTGNREAAAPALDPAKGGATVGGKFVPAQKVTGETSFG</sequence>
<evidence type="ECO:0008006" key="5">
    <source>
        <dbReference type="Google" id="ProtNLM"/>
    </source>
</evidence>
<evidence type="ECO:0000256" key="2">
    <source>
        <dbReference type="SAM" id="SignalP"/>
    </source>
</evidence>
<protein>
    <recommendedName>
        <fullName evidence="5">Serine/threonine protein kinase</fullName>
    </recommendedName>
</protein>
<evidence type="ECO:0000313" key="4">
    <source>
        <dbReference type="Proteomes" id="UP000294927"/>
    </source>
</evidence>
<accession>A0A4R7VZB4</accession>
<keyword evidence="4" id="KW-1185">Reference proteome</keyword>
<organism evidence="3 4">
    <name type="scientific">Actinophytocola oryzae</name>
    <dbReference type="NCBI Taxonomy" id="502181"/>
    <lineage>
        <taxon>Bacteria</taxon>
        <taxon>Bacillati</taxon>
        <taxon>Actinomycetota</taxon>
        <taxon>Actinomycetes</taxon>
        <taxon>Pseudonocardiales</taxon>
        <taxon>Pseudonocardiaceae</taxon>
    </lineage>
</organism>
<feature type="chain" id="PRO_5020273434" description="Serine/threonine protein kinase" evidence="2">
    <location>
        <begin position="26"/>
        <end position="242"/>
    </location>
</feature>
<dbReference type="Proteomes" id="UP000294927">
    <property type="component" value="Unassembled WGS sequence"/>
</dbReference>